<dbReference type="Proteomes" id="UP000245670">
    <property type="component" value="Unassembled WGS sequence"/>
</dbReference>
<dbReference type="CDD" id="cd04301">
    <property type="entry name" value="NAT_SF"/>
    <property type="match status" value="1"/>
</dbReference>
<keyword evidence="5" id="KW-1185">Reference proteome</keyword>
<dbReference type="Pfam" id="PF00583">
    <property type="entry name" value="Acetyltransf_1"/>
    <property type="match status" value="1"/>
</dbReference>
<name>A0A2U2J848_9FLAO</name>
<evidence type="ECO:0000259" key="3">
    <source>
        <dbReference type="PROSITE" id="PS51186"/>
    </source>
</evidence>
<feature type="domain" description="N-acetyltransferase" evidence="3">
    <location>
        <begin position="3"/>
        <end position="152"/>
    </location>
</feature>
<dbReference type="Gene3D" id="3.40.630.30">
    <property type="match status" value="1"/>
</dbReference>
<evidence type="ECO:0000256" key="2">
    <source>
        <dbReference type="ARBA" id="ARBA00023315"/>
    </source>
</evidence>
<dbReference type="PANTHER" id="PTHR43877:SF2">
    <property type="entry name" value="AMINOALKYLPHOSPHONATE N-ACETYLTRANSFERASE-RELATED"/>
    <property type="match status" value="1"/>
</dbReference>
<dbReference type="EMBL" id="QFFG01000006">
    <property type="protein sequence ID" value="PWG04494.1"/>
    <property type="molecule type" value="Genomic_DNA"/>
</dbReference>
<dbReference type="OrthoDB" id="1431064at2"/>
<evidence type="ECO:0000256" key="1">
    <source>
        <dbReference type="ARBA" id="ARBA00022679"/>
    </source>
</evidence>
<dbReference type="AlphaFoldDB" id="A0A2U2J848"/>
<comment type="caution">
    <text evidence="4">The sequence shown here is derived from an EMBL/GenBank/DDBJ whole genome shotgun (WGS) entry which is preliminary data.</text>
</comment>
<gene>
    <name evidence="4" type="ORF">DIS07_12660</name>
</gene>
<dbReference type="InterPro" id="IPR050832">
    <property type="entry name" value="Bact_Acetyltransf"/>
</dbReference>
<dbReference type="InterPro" id="IPR000182">
    <property type="entry name" value="GNAT_dom"/>
</dbReference>
<dbReference type="GO" id="GO:0016747">
    <property type="term" value="F:acyltransferase activity, transferring groups other than amino-acyl groups"/>
    <property type="evidence" value="ECO:0007669"/>
    <property type="project" value="InterPro"/>
</dbReference>
<proteinExistence type="predicted"/>
<organism evidence="4 5">
    <name type="scientific">Polaribacter aquimarinus</name>
    <dbReference type="NCBI Taxonomy" id="2100726"/>
    <lineage>
        <taxon>Bacteria</taxon>
        <taxon>Pseudomonadati</taxon>
        <taxon>Bacteroidota</taxon>
        <taxon>Flavobacteriia</taxon>
        <taxon>Flavobacteriales</taxon>
        <taxon>Flavobacteriaceae</taxon>
    </lineage>
</organism>
<accession>A0A2U2J848</accession>
<dbReference type="PANTHER" id="PTHR43877">
    <property type="entry name" value="AMINOALKYLPHOSPHONATE N-ACETYLTRANSFERASE-RELATED-RELATED"/>
    <property type="match status" value="1"/>
</dbReference>
<keyword evidence="1 4" id="KW-0808">Transferase</keyword>
<dbReference type="InterPro" id="IPR016181">
    <property type="entry name" value="Acyl_CoA_acyltransferase"/>
</dbReference>
<dbReference type="PROSITE" id="PS51186">
    <property type="entry name" value="GNAT"/>
    <property type="match status" value="1"/>
</dbReference>
<keyword evidence="2" id="KW-0012">Acyltransferase</keyword>
<evidence type="ECO:0000313" key="4">
    <source>
        <dbReference type="EMBL" id="PWG04494.1"/>
    </source>
</evidence>
<dbReference type="SUPFAM" id="SSF55729">
    <property type="entry name" value="Acyl-CoA N-acyltransferases (Nat)"/>
    <property type="match status" value="1"/>
</dbReference>
<reference evidence="4 5" key="1">
    <citation type="submission" date="2018-05" db="EMBL/GenBank/DDBJ databases">
        <title>Polaribacter aquimarinus sp. nov., isolated from sediment in a sediment of sea.</title>
        <authorList>
            <person name="Lu D."/>
        </authorList>
    </citation>
    <scope>NUCLEOTIDE SEQUENCE [LARGE SCALE GENOMIC DNA]</scope>
    <source>
        <strain evidence="4 5">ZY113</strain>
    </source>
</reference>
<sequence length="152" mass="17845">MKLNIISFEKKYASHFYNLNVEWLKKYFYVEPYDEKVLSNPKKYVLEPGGFIFFAKYNNEIAGVVSLINQKTFFELSKMAVSPKYQGLGIGLELMNFCIEFAKTKGWKSITLYSHRKLVAAINLYSKLGFKEIPLEENSHYERSDIKMRLEL</sequence>
<protein>
    <submittedName>
        <fullName evidence="4">GNAT family N-acetyltransferase</fullName>
    </submittedName>
</protein>
<evidence type="ECO:0000313" key="5">
    <source>
        <dbReference type="Proteomes" id="UP000245670"/>
    </source>
</evidence>